<gene>
    <name evidence="3" type="ORF">ACFSR3_16405</name>
</gene>
<name>A0ABW5P064_9FLAO</name>
<comment type="caution">
    <text evidence="3">The sequence shown here is derived from an EMBL/GenBank/DDBJ whole genome shotgun (WGS) entry which is preliminary data.</text>
</comment>
<evidence type="ECO:0000313" key="3">
    <source>
        <dbReference type="EMBL" id="MFD2603647.1"/>
    </source>
</evidence>
<feature type="transmembrane region" description="Helical" evidence="1">
    <location>
        <begin position="7"/>
        <end position="26"/>
    </location>
</feature>
<keyword evidence="4" id="KW-1185">Reference proteome</keyword>
<dbReference type="EMBL" id="JBHUMD010000030">
    <property type="protein sequence ID" value="MFD2603647.1"/>
    <property type="molecule type" value="Genomic_DNA"/>
</dbReference>
<keyword evidence="1" id="KW-0812">Transmembrane</keyword>
<feature type="domain" description="Gliding motility protein GldL-like N-terminal" evidence="2">
    <location>
        <begin position="13"/>
        <end position="48"/>
    </location>
</feature>
<evidence type="ECO:0000256" key="1">
    <source>
        <dbReference type="SAM" id="Phobius"/>
    </source>
</evidence>
<proteinExistence type="predicted"/>
<organism evidence="3 4">
    <name type="scientific">Flavobacterium suzhouense</name>
    <dbReference type="NCBI Taxonomy" id="1529638"/>
    <lineage>
        <taxon>Bacteria</taxon>
        <taxon>Pseudomonadati</taxon>
        <taxon>Bacteroidota</taxon>
        <taxon>Flavobacteriia</taxon>
        <taxon>Flavobacteriales</taxon>
        <taxon>Flavobacteriaceae</taxon>
        <taxon>Flavobacterium</taxon>
    </lineage>
</organism>
<dbReference type="InterPro" id="IPR055087">
    <property type="entry name" value="GldL-like_N"/>
</dbReference>
<feature type="transmembrane region" description="Helical" evidence="1">
    <location>
        <begin position="32"/>
        <end position="51"/>
    </location>
</feature>
<evidence type="ECO:0000313" key="4">
    <source>
        <dbReference type="Proteomes" id="UP001597480"/>
    </source>
</evidence>
<evidence type="ECO:0000259" key="2">
    <source>
        <dbReference type="Pfam" id="PF22827"/>
    </source>
</evidence>
<dbReference type="Proteomes" id="UP001597480">
    <property type="component" value="Unassembled WGS sequence"/>
</dbReference>
<dbReference type="Pfam" id="PF22827">
    <property type="entry name" value="GldL_N"/>
    <property type="match status" value="1"/>
</dbReference>
<keyword evidence="1" id="KW-0472">Membrane</keyword>
<reference evidence="4" key="1">
    <citation type="journal article" date="2019" name="Int. J. Syst. Evol. Microbiol.">
        <title>The Global Catalogue of Microorganisms (GCM) 10K type strain sequencing project: providing services to taxonomists for standard genome sequencing and annotation.</title>
        <authorList>
            <consortium name="The Broad Institute Genomics Platform"/>
            <consortium name="The Broad Institute Genome Sequencing Center for Infectious Disease"/>
            <person name="Wu L."/>
            <person name="Ma J."/>
        </authorList>
    </citation>
    <scope>NUCLEOTIDE SEQUENCE [LARGE SCALE GENOMIC DNA]</scope>
    <source>
        <strain evidence="4">KCTC 42107</strain>
    </source>
</reference>
<keyword evidence="1" id="KW-1133">Transmembrane helix</keyword>
<sequence>MKYLHILVIFILATALMVVGALFKLMHWPGASLMLIIGMGGQFISLVLLAAKVISERKNNDFLNK</sequence>
<protein>
    <recommendedName>
        <fullName evidence="2">Gliding motility protein GldL-like N-terminal domain-containing protein</fullName>
    </recommendedName>
</protein>
<accession>A0ABW5P064</accession>
<dbReference type="RefSeq" id="WP_379822536.1">
    <property type="nucleotide sequence ID" value="NZ_JBHUMD010000030.1"/>
</dbReference>